<feature type="transmembrane region" description="Helical" evidence="6">
    <location>
        <begin position="117"/>
        <end position="136"/>
    </location>
</feature>
<evidence type="ECO:0000256" key="1">
    <source>
        <dbReference type="ARBA" id="ARBA00004651"/>
    </source>
</evidence>
<feature type="transmembrane region" description="Helical" evidence="6">
    <location>
        <begin position="157"/>
        <end position="175"/>
    </location>
</feature>
<feature type="transmembrane region" description="Helical" evidence="6">
    <location>
        <begin position="324"/>
        <end position="345"/>
    </location>
</feature>
<evidence type="ECO:0000256" key="6">
    <source>
        <dbReference type="SAM" id="Phobius"/>
    </source>
</evidence>
<sequence>MANKEMKVMMRGAFILTAASFVAKILSAIYRVPYQNLAGDEGFYVYQQVYPIYGIAMTLALSGLPQFISKYVAEKKGPKEQRAALAELFPLLTGFGLVLWAITFFGSQQIANGMGDAGLAPLIRVVSFTFVLMPLLSITRGEFQGKLMMVPTAVSQVVEQLIRVGVILLAAWSFQQFHWDVYHTGTVAMAGALAGGIAAVLILQYYRRKVLGTSTPVAFFKMTDRSKQLMNRLVLEGGLMTVYSGYLILFQLIDSFTIKKALVDSGFTEYGAKVAKGVYDRGQPLVQLGLVVALALSSSFLPILTRYLTNRERRLFIKSSQIFLRLTCAIAAAASLGLVLLLPYVNYALFKDYSGNLTLVLFVFAIFLMAMIQSYQSIAQSQNQYRISLKAAGWGLLAKVLITSLFTKLLGTVGSSSATLLGLTVALIILHRGSEAELTGYLKERKFGKKLAVCLGGMAISLFGYYTVLQVLGNPVQHRSQALFAAIIGVMIGAGIFLFLAIRVKLLTTREWLMLPMGSKILRLKWKRE</sequence>
<dbReference type="InterPro" id="IPR024923">
    <property type="entry name" value="PG_synth_SpoVB"/>
</dbReference>
<feature type="transmembrane region" description="Helical" evidence="6">
    <location>
        <begin position="51"/>
        <end position="73"/>
    </location>
</feature>
<name>A0ABS3L5J2_9ENTE</name>
<dbReference type="PANTHER" id="PTHR30250:SF29">
    <property type="entry name" value="POLYSACCHARIDE BIOSYNTHESIS PROTEIN C-TERMINAL DOMAIN-CONTAINING PROTEIN"/>
    <property type="match status" value="1"/>
</dbReference>
<accession>A0ABS3L5J2</accession>
<evidence type="ECO:0000256" key="2">
    <source>
        <dbReference type="ARBA" id="ARBA00022475"/>
    </source>
</evidence>
<feature type="transmembrane region" description="Helical" evidence="6">
    <location>
        <begin position="451"/>
        <end position="469"/>
    </location>
</feature>
<comment type="caution">
    <text evidence="7">The sequence shown here is derived from an EMBL/GenBank/DDBJ whole genome shotgun (WGS) entry which is preliminary data.</text>
</comment>
<feature type="transmembrane region" description="Helical" evidence="6">
    <location>
        <begin position="85"/>
        <end position="105"/>
    </location>
</feature>
<keyword evidence="2" id="KW-1003">Cell membrane</keyword>
<keyword evidence="8" id="KW-1185">Reference proteome</keyword>
<comment type="subcellular location">
    <subcellularLocation>
        <location evidence="1">Cell membrane</location>
        <topology evidence="1">Multi-pass membrane protein</topology>
    </subcellularLocation>
</comment>
<feature type="transmembrane region" description="Helical" evidence="6">
    <location>
        <begin position="481"/>
        <end position="502"/>
    </location>
</feature>
<dbReference type="PANTHER" id="PTHR30250">
    <property type="entry name" value="PST FAMILY PREDICTED COLANIC ACID TRANSPORTER"/>
    <property type="match status" value="1"/>
</dbReference>
<keyword evidence="4 6" id="KW-1133">Transmembrane helix</keyword>
<gene>
    <name evidence="7" type="ORF">JZO70_01790</name>
</gene>
<keyword evidence="3 6" id="KW-0812">Transmembrane</keyword>
<dbReference type="InterPro" id="IPR002797">
    <property type="entry name" value="Polysacc_synth"/>
</dbReference>
<dbReference type="EMBL" id="JAFREM010000003">
    <property type="protein sequence ID" value="MBO1304877.1"/>
    <property type="molecule type" value="Genomic_DNA"/>
</dbReference>
<protein>
    <submittedName>
        <fullName evidence="7">Polysaccharide biosynthesis protein</fullName>
    </submittedName>
</protein>
<dbReference type="CDD" id="cd13124">
    <property type="entry name" value="MATE_SpoVB_like"/>
    <property type="match status" value="1"/>
</dbReference>
<evidence type="ECO:0000313" key="8">
    <source>
        <dbReference type="Proteomes" id="UP000664601"/>
    </source>
</evidence>
<feature type="transmembrane region" description="Helical" evidence="6">
    <location>
        <begin position="357"/>
        <end position="375"/>
    </location>
</feature>
<feature type="transmembrane region" description="Helical" evidence="6">
    <location>
        <begin position="181"/>
        <end position="203"/>
    </location>
</feature>
<dbReference type="InterPro" id="IPR050833">
    <property type="entry name" value="Poly_Biosynth_Transport"/>
</dbReference>
<evidence type="ECO:0000256" key="5">
    <source>
        <dbReference type="ARBA" id="ARBA00023136"/>
    </source>
</evidence>
<dbReference type="Proteomes" id="UP000664601">
    <property type="component" value="Unassembled WGS sequence"/>
</dbReference>
<feature type="transmembrane region" description="Helical" evidence="6">
    <location>
        <begin position="285"/>
        <end position="304"/>
    </location>
</feature>
<reference evidence="7 8" key="1">
    <citation type="submission" date="2021-03" db="EMBL/GenBank/DDBJ databases">
        <title>Enterococcal diversity collection.</title>
        <authorList>
            <person name="Gilmore M.S."/>
            <person name="Schwartzman J."/>
            <person name="Van Tyne D."/>
            <person name="Martin M."/>
            <person name="Earl A.M."/>
            <person name="Manson A.L."/>
            <person name="Straub T."/>
            <person name="Salamzade R."/>
            <person name="Saavedra J."/>
            <person name="Lebreton F."/>
            <person name="Prichula J."/>
            <person name="Schaufler K."/>
            <person name="Gaca A."/>
            <person name="Sgardioli B."/>
            <person name="Wagenaar J."/>
            <person name="Strong T."/>
        </authorList>
    </citation>
    <scope>NUCLEOTIDE SEQUENCE [LARGE SCALE GENOMIC DNA]</scope>
    <source>
        <strain evidence="7 8">669A</strain>
    </source>
</reference>
<dbReference type="Pfam" id="PF01943">
    <property type="entry name" value="Polysacc_synt"/>
    <property type="match status" value="1"/>
</dbReference>
<keyword evidence="5 6" id="KW-0472">Membrane</keyword>
<evidence type="ECO:0000256" key="3">
    <source>
        <dbReference type="ARBA" id="ARBA00022692"/>
    </source>
</evidence>
<feature type="transmembrane region" description="Helical" evidence="6">
    <location>
        <begin position="233"/>
        <end position="253"/>
    </location>
</feature>
<evidence type="ECO:0000313" key="7">
    <source>
        <dbReference type="EMBL" id="MBO1304877.1"/>
    </source>
</evidence>
<organism evidence="7 8">
    <name type="scientific">Candidatus Enterococcus moelleringii</name>
    <dbReference type="NCBI Taxonomy" id="2815325"/>
    <lineage>
        <taxon>Bacteria</taxon>
        <taxon>Bacillati</taxon>
        <taxon>Bacillota</taxon>
        <taxon>Bacilli</taxon>
        <taxon>Lactobacillales</taxon>
        <taxon>Enterococcaceae</taxon>
        <taxon>Enterococcus</taxon>
    </lineage>
</organism>
<feature type="transmembrane region" description="Helical" evidence="6">
    <location>
        <begin position="387"/>
        <end position="406"/>
    </location>
</feature>
<feature type="transmembrane region" description="Helical" evidence="6">
    <location>
        <begin position="412"/>
        <end position="430"/>
    </location>
</feature>
<evidence type="ECO:0000256" key="4">
    <source>
        <dbReference type="ARBA" id="ARBA00022989"/>
    </source>
</evidence>
<proteinExistence type="predicted"/>